<feature type="region of interest" description="Disordered" evidence="1">
    <location>
        <begin position="333"/>
        <end position="360"/>
    </location>
</feature>
<evidence type="ECO:0000256" key="1">
    <source>
        <dbReference type="SAM" id="MobiDB-lite"/>
    </source>
</evidence>
<dbReference type="InterPro" id="IPR050708">
    <property type="entry name" value="T6SS_VgrG/RHS"/>
</dbReference>
<feature type="region of interest" description="Disordered" evidence="1">
    <location>
        <begin position="279"/>
        <end position="300"/>
    </location>
</feature>
<dbReference type="EMBL" id="SOCQ01000019">
    <property type="protein sequence ID" value="TDV40612.1"/>
    <property type="molecule type" value="Genomic_DNA"/>
</dbReference>
<sequence>IQRWHNGQRSDLRWDLFDRLVHFEDPRLSVDFAYDALGRRLHKNSRAQYKQRPEAGSLWNRNEHARKQRELGCGFTLYGWDGDNLAWESSPAQSDGEPGRTVHYVFEPGTFVPVAQAVRHAPIDLIGLPDYSGEYSLDEDPVWNHKATALPFDALAWYQCDHLGTPQELTDSQGNMAWTSQYKAWGQVTEQRSEWARQHGVVNPIRFQGQYHDHETGLHYNRYRYYDPGVGRFISQDPIRYEGGLNLYRYAPNPMEWIDPLGLETVVATKSRASAMRKAQQHAQVPRVGRGGQDISTQELNGDSDGRFCACLKKRGVKTLGRRGYDNSEVFDHPDGHPHMVGEGHPDHHSTPHVHAKNKKGESKIFTYPGGM</sequence>
<dbReference type="Pfam" id="PF03527">
    <property type="entry name" value="RHS"/>
    <property type="match status" value="1"/>
</dbReference>
<dbReference type="Gene3D" id="2.180.10.10">
    <property type="entry name" value="RHS repeat-associated core"/>
    <property type="match status" value="1"/>
</dbReference>
<dbReference type="RefSeq" id="WP_244295018.1">
    <property type="nucleotide sequence ID" value="NZ_SOCQ01000019.1"/>
</dbReference>
<dbReference type="PANTHER" id="PTHR32305:SF15">
    <property type="entry name" value="PROTEIN RHSA-RELATED"/>
    <property type="match status" value="1"/>
</dbReference>
<dbReference type="InterPro" id="IPR001826">
    <property type="entry name" value="RHS"/>
</dbReference>
<feature type="compositionally biased region" description="Basic and acidic residues" evidence="1">
    <location>
        <begin position="333"/>
        <end position="350"/>
    </location>
</feature>
<accession>A0A4R7UX64</accession>
<evidence type="ECO:0000259" key="2">
    <source>
        <dbReference type="Pfam" id="PF03527"/>
    </source>
</evidence>
<dbReference type="Proteomes" id="UP000295804">
    <property type="component" value="Unassembled WGS sequence"/>
</dbReference>
<comment type="caution">
    <text evidence="3">The sequence shown here is derived from an EMBL/GenBank/DDBJ whole genome shotgun (WGS) entry which is preliminary data.</text>
</comment>
<dbReference type="InterPro" id="IPR022385">
    <property type="entry name" value="Rhs_assc_core"/>
</dbReference>
<dbReference type="PRINTS" id="PR00394">
    <property type="entry name" value="RHSPROTEIN"/>
</dbReference>
<dbReference type="NCBIfam" id="TIGR03696">
    <property type="entry name" value="Rhs_assc_core"/>
    <property type="match status" value="1"/>
</dbReference>
<reference evidence="3 4" key="1">
    <citation type="submission" date="2019-03" db="EMBL/GenBank/DDBJ databases">
        <title>Genomic analyses of the natural microbiome of Caenorhabditis elegans.</title>
        <authorList>
            <person name="Samuel B."/>
        </authorList>
    </citation>
    <scope>NUCLEOTIDE SEQUENCE [LARGE SCALE GENOMIC DNA]</scope>
    <source>
        <strain evidence="3 4">BIGb0525</strain>
    </source>
</reference>
<feature type="non-terminal residue" evidence="3">
    <location>
        <position position="1"/>
    </location>
</feature>
<feature type="domain" description="RHS protein conserved region" evidence="2">
    <location>
        <begin position="157"/>
        <end position="192"/>
    </location>
</feature>
<name>A0A4R7UX64_9PSED</name>
<protein>
    <submittedName>
        <fullName evidence="3">RHS repeat-associated protein</fullName>
    </submittedName>
</protein>
<organism evidence="3 4">
    <name type="scientific">Pseudomonas helmanticensis</name>
    <dbReference type="NCBI Taxonomy" id="1471381"/>
    <lineage>
        <taxon>Bacteria</taxon>
        <taxon>Pseudomonadati</taxon>
        <taxon>Pseudomonadota</taxon>
        <taxon>Gammaproteobacteria</taxon>
        <taxon>Pseudomonadales</taxon>
        <taxon>Pseudomonadaceae</taxon>
        <taxon>Pseudomonas</taxon>
    </lineage>
</organism>
<proteinExistence type="predicted"/>
<gene>
    <name evidence="3" type="ORF">EDF87_119134</name>
</gene>
<dbReference type="PANTHER" id="PTHR32305">
    <property type="match status" value="1"/>
</dbReference>
<evidence type="ECO:0000313" key="4">
    <source>
        <dbReference type="Proteomes" id="UP000295804"/>
    </source>
</evidence>
<evidence type="ECO:0000313" key="3">
    <source>
        <dbReference type="EMBL" id="TDV40612.1"/>
    </source>
</evidence>
<dbReference type="AlphaFoldDB" id="A0A4R7UX64"/>